<dbReference type="PANTHER" id="PTHR46521">
    <property type="entry name" value="SUCROSE-PHOSPHATASE 2-RELATED"/>
    <property type="match status" value="1"/>
</dbReference>
<dbReference type="InterPro" id="IPR036412">
    <property type="entry name" value="HAD-like_sf"/>
</dbReference>
<dbReference type="PANTHER" id="PTHR46521:SF4">
    <property type="entry name" value="SUCROSE-PHOSPHATASE 2-RELATED"/>
    <property type="match status" value="1"/>
</dbReference>
<dbReference type="OrthoDB" id="531008at2759"/>
<dbReference type="InterPro" id="IPR051518">
    <property type="entry name" value="Sucrose_Phosphatase"/>
</dbReference>
<dbReference type="RefSeq" id="XP_003064423.1">
    <property type="nucleotide sequence ID" value="XM_003064377.1"/>
</dbReference>
<dbReference type="InterPro" id="IPR023214">
    <property type="entry name" value="HAD_sf"/>
</dbReference>
<sequence length="289" mass="30646">MVGDDDATRAFTRTWTNGSSSSALRGAGVPAGSALVYSTGRSLESFASLIEEKAAVMATPDALICAVGTKVYRRVVVPNAPASVARAAAAARGFRAGAYAWIEDDAWTSRLDDGWDFEKVAAAAAAAVAAAGTEDAHFRPEEEARSIHWSPYDRVGVFTTHKITLGVRDEKVELVTASIAAATRKEGLDVKTIASGVGGWQYLDSLEYVRETFGADVDRTVACGDSGNDLMMLEGACKAIVVGNAQPALMDWATDAVRRERDGGRVFIAKETTARGILEGLESFGFLTR</sequence>
<gene>
    <name evidence="3" type="ORF">MICPUCDRAFT_54432</name>
</gene>
<dbReference type="AlphaFoldDB" id="C1N9B1"/>
<keyword evidence="1" id="KW-0378">Hydrolase</keyword>
<keyword evidence="4" id="KW-1185">Reference proteome</keyword>
<dbReference type="Pfam" id="PF05116">
    <property type="entry name" value="S6PP"/>
    <property type="match status" value="2"/>
</dbReference>
<evidence type="ECO:0000313" key="4">
    <source>
        <dbReference type="Proteomes" id="UP000001876"/>
    </source>
</evidence>
<organism evidence="4">
    <name type="scientific">Micromonas pusilla (strain CCMP1545)</name>
    <name type="common">Picoplanktonic green alga</name>
    <dbReference type="NCBI Taxonomy" id="564608"/>
    <lineage>
        <taxon>Eukaryota</taxon>
        <taxon>Viridiplantae</taxon>
        <taxon>Chlorophyta</taxon>
        <taxon>Mamiellophyceae</taxon>
        <taxon>Mamiellales</taxon>
        <taxon>Mamiellaceae</taxon>
        <taxon>Micromonas</taxon>
    </lineage>
</organism>
<feature type="domain" description="Sucrose phosphatase-like" evidence="2">
    <location>
        <begin position="32"/>
        <end position="73"/>
    </location>
</feature>
<dbReference type="InterPro" id="IPR006380">
    <property type="entry name" value="SPP-like_dom"/>
</dbReference>
<dbReference type="Proteomes" id="UP000001876">
    <property type="component" value="Unassembled WGS sequence"/>
</dbReference>
<evidence type="ECO:0000313" key="3">
    <source>
        <dbReference type="EMBL" id="EEH51328.1"/>
    </source>
</evidence>
<evidence type="ECO:0000259" key="2">
    <source>
        <dbReference type="Pfam" id="PF05116"/>
    </source>
</evidence>
<evidence type="ECO:0000256" key="1">
    <source>
        <dbReference type="ARBA" id="ARBA00022801"/>
    </source>
</evidence>
<dbReference type="STRING" id="564608.C1N9B1"/>
<dbReference type="GO" id="GO:0016787">
    <property type="term" value="F:hydrolase activity"/>
    <property type="evidence" value="ECO:0007669"/>
    <property type="project" value="UniProtKB-KW"/>
</dbReference>
<name>C1N9B1_MICPC</name>
<dbReference type="KEGG" id="mpp:MICPUCDRAFT_54432"/>
<dbReference type="GeneID" id="9690028"/>
<accession>C1N9B1</accession>
<reference evidence="3 4" key="1">
    <citation type="journal article" date="2009" name="Science">
        <title>Green evolution and dynamic adaptations revealed by genomes of the marine picoeukaryotes Micromonas.</title>
        <authorList>
            <person name="Worden A.Z."/>
            <person name="Lee J.H."/>
            <person name="Mock T."/>
            <person name="Rouze P."/>
            <person name="Simmons M.P."/>
            <person name="Aerts A.L."/>
            <person name="Allen A.E."/>
            <person name="Cuvelier M.L."/>
            <person name="Derelle E."/>
            <person name="Everett M.V."/>
            <person name="Foulon E."/>
            <person name="Grimwood J."/>
            <person name="Gundlach H."/>
            <person name="Henrissat B."/>
            <person name="Napoli C."/>
            <person name="McDonald S.M."/>
            <person name="Parker M.S."/>
            <person name="Rombauts S."/>
            <person name="Salamov A."/>
            <person name="Von Dassow P."/>
            <person name="Badger J.H."/>
            <person name="Coutinho P.M."/>
            <person name="Demir E."/>
            <person name="Dubchak I."/>
            <person name="Gentemann C."/>
            <person name="Eikrem W."/>
            <person name="Gready J.E."/>
            <person name="John U."/>
            <person name="Lanier W."/>
            <person name="Lindquist E.A."/>
            <person name="Lucas S."/>
            <person name="Mayer K.F."/>
            <person name="Moreau H."/>
            <person name="Not F."/>
            <person name="Otillar R."/>
            <person name="Panaud O."/>
            <person name="Pangilinan J."/>
            <person name="Paulsen I."/>
            <person name="Piegu B."/>
            <person name="Poliakov A."/>
            <person name="Robbens S."/>
            <person name="Schmutz J."/>
            <person name="Toulza E."/>
            <person name="Wyss T."/>
            <person name="Zelensky A."/>
            <person name="Zhou K."/>
            <person name="Armbrust E.V."/>
            <person name="Bhattacharya D."/>
            <person name="Goodenough U.W."/>
            <person name="Van de Peer Y."/>
            <person name="Grigoriev I.V."/>
        </authorList>
    </citation>
    <scope>NUCLEOTIDE SEQUENCE [LARGE SCALE GENOMIC DNA]</scope>
    <source>
        <strain evidence="3 4">CCMP1545</strain>
    </source>
</reference>
<dbReference type="SUPFAM" id="SSF56784">
    <property type="entry name" value="HAD-like"/>
    <property type="match status" value="1"/>
</dbReference>
<feature type="domain" description="Sucrose phosphatase-like" evidence="2">
    <location>
        <begin position="160"/>
        <end position="285"/>
    </location>
</feature>
<dbReference type="eggNOG" id="ENOG502QTVT">
    <property type="taxonomic scope" value="Eukaryota"/>
</dbReference>
<dbReference type="EMBL" id="GG663751">
    <property type="protein sequence ID" value="EEH51328.1"/>
    <property type="molecule type" value="Genomic_DNA"/>
</dbReference>
<dbReference type="Gene3D" id="3.90.1070.10">
    <property type="match status" value="1"/>
</dbReference>
<proteinExistence type="predicted"/>
<dbReference type="Gene3D" id="3.40.50.1000">
    <property type="entry name" value="HAD superfamily/HAD-like"/>
    <property type="match status" value="1"/>
</dbReference>
<protein>
    <submittedName>
        <fullName evidence="3">Predicted protein</fullName>
    </submittedName>
</protein>